<evidence type="ECO:0000256" key="9">
    <source>
        <dbReference type="ARBA" id="ARBA00023136"/>
    </source>
</evidence>
<dbReference type="GO" id="GO:0016020">
    <property type="term" value="C:membrane"/>
    <property type="evidence" value="ECO:0007669"/>
    <property type="project" value="UniProtKB-SubCell"/>
</dbReference>
<keyword evidence="6 13" id="KW-1133">Transmembrane helix</keyword>
<evidence type="ECO:0000313" key="17">
    <source>
        <dbReference type="Proteomes" id="UP000315295"/>
    </source>
</evidence>
<comment type="subcellular location">
    <subcellularLocation>
        <location evidence="1">Membrane</location>
        <topology evidence="1">Multi-pass membrane protein</topology>
    </subcellularLocation>
</comment>
<evidence type="ECO:0000256" key="14">
    <source>
        <dbReference type="SAM" id="Phobius"/>
    </source>
</evidence>
<keyword evidence="12" id="KW-0413">Isomerase</keyword>
<keyword evidence="4 13" id="KW-0812">Transmembrane</keyword>
<feature type="transmembrane region" description="Helical" evidence="14">
    <location>
        <begin position="28"/>
        <end position="53"/>
    </location>
</feature>
<feature type="transmembrane region" description="Helical" evidence="14">
    <location>
        <begin position="65"/>
        <end position="86"/>
    </location>
</feature>
<dbReference type="GO" id="GO:0047750">
    <property type="term" value="F:cholestenol delta-isomerase activity"/>
    <property type="evidence" value="ECO:0007669"/>
    <property type="project" value="InterPro"/>
</dbReference>
<proteinExistence type="inferred from homology"/>
<keyword evidence="11" id="KW-0753">Steroid metabolism</keyword>
<evidence type="ECO:0000259" key="15">
    <source>
        <dbReference type="PROSITE" id="PS51751"/>
    </source>
</evidence>
<dbReference type="InterPro" id="IPR033118">
    <property type="entry name" value="EXPERA"/>
</dbReference>
<feature type="transmembrane region" description="Helical" evidence="14">
    <location>
        <begin position="185"/>
        <end position="203"/>
    </location>
</feature>
<evidence type="ECO:0000313" key="16">
    <source>
        <dbReference type="EMBL" id="TQD78151.1"/>
    </source>
</evidence>
<evidence type="ECO:0000256" key="10">
    <source>
        <dbReference type="ARBA" id="ARBA00023166"/>
    </source>
</evidence>
<evidence type="ECO:0000256" key="2">
    <source>
        <dbReference type="ARBA" id="ARBA00008337"/>
    </source>
</evidence>
<evidence type="ECO:0000256" key="8">
    <source>
        <dbReference type="ARBA" id="ARBA00023098"/>
    </source>
</evidence>
<dbReference type="EMBL" id="VIEB01000922">
    <property type="protein sequence ID" value="TQD78151.1"/>
    <property type="molecule type" value="Genomic_DNA"/>
</dbReference>
<accession>A0A540KV96</accession>
<name>A0A540KV96_MALBA</name>
<keyword evidence="7" id="KW-0756">Sterol biosynthesis</keyword>
<evidence type="ECO:0000256" key="3">
    <source>
        <dbReference type="ARBA" id="ARBA00022516"/>
    </source>
</evidence>
<organism evidence="16 17">
    <name type="scientific">Malus baccata</name>
    <name type="common">Siberian crab apple</name>
    <name type="synonym">Pyrus baccata</name>
    <dbReference type="NCBI Taxonomy" id="106549"/>
    <lineage>
        <taxon>Eukaryota</taxon>
        <taxon>Viridiplantae</taxon>
        <taxon>Streptophyta</taxon>
        <taxon>Embryophyta</taxon>
        <taxon>Tracheophyta</taxon>
        <taxon>Spermatophyta</taxon>
        <taxon>Magnoliopsida</taxon>
        <taxon>eudicotyledons</taxon>
        <taxon>Gunneridae</taxon>
        <taxon>Pentapetalae</taxon>
        <taxon>rosids</taxon>
        <taxon>fabids</taxon>
        <taxon>Rosales</taxon>
        <taxon>Rosaceae</taxon>
        <taxon>Amygdaloideae</taxon>
        <taxon>Maleae</taxon>
        <taxon>Malus</taxon>
    </lineage>
</organism>
<dbReference type="GO" id="GO:0004769">
    <property type="term" value="F:steroid Delta-isomerase activity"/>
    <property type="evidence" value="ECO:0007669"/>
    <property type="project" value="TreeGrafter"/>
</dbReference>
<keyword evidence="10" id="KW-1207">Sterol metabolism</keyword>
<dbReference type="GO" id="GO:0016126">
    <property type="term" value="P:sterol biosynthetic process"/>
    <property type="evidence" value="ECO:0007669"/>
    <property type="project" value="UniProtKB-KW"/>
</dbReference>
<reference evidence="16 17" key="1">
    <citation type="journal article" date="2019" name="G3 (Bethesda)">
        <title>Sequencing of a Wild Apple (Malus baccata) Genome Unravels the Differences Between Cultivated and Wild Apple Species Regarding Disease Resistance and Cold Tolerance.</title>
        <authorList>
            <person name="Chen X."/>
        </authorList>
    </citation>
    <scope>NUCLEOTIDE SEQUENCE [LARGE SCALE GENOMIC DNA]</scope>
    <source>
        <strain evidence="17">cv. Shandingzi</strain>
        <tissue evidence="16">Leaves</tissue>
    </source>
</reference>
<dbReference type="AlphaFoldDB" id="A0A540KV96"/>
<evidence type="ECO:0000256" key="7">
    <source>
        <dbReference type="ARBA" id="ARBA00023011"/>
    </source>
</evidence>
<sequence length="230" mass="25688">MEGSDSGIYGNHPYAPRDLKLPGFVPGFLSQSTILGVYGVSSLLVVSLTWLFSGRSPRKSKLDRWLMCWWAFTGLTHLILEGYFAFSPEFYKDKTACYLAEVWKEYIKGDSRYAARDAGVVSVEGLTAVIEGPASLLAVYAISKGKPYSYILQFAISLGQLYGTAVYFITAYLEGDKFATNSFYYYAYYIAANASWVVIPTLISIRCWKKISAAVQVQAQGQDQKKNKTR</sequence>
<evidence type="ECO:0000256" key="1">
    <source>
        <dbReference type="ARBA" id="ARBA00004141"/>
    </source>
</evidence>
<evidence type="ECO:0000256" key="13">
    <source>
        <dbReference type="PROSITE-ProRule" id="PRU01087"/>
    </source>
</evidence>
<comment type="caution">
    <text evidence="16">The sequence shown here is derived from an EMBL/GenBank/DDBJ whole genome shotgun (WGS) entry which is preliminary data.</text>
</comment>
<feature type="transmembrane region" description="Helical" evidence="14">
    <location>
        <begin position="150"/>
        <end position="173"/>
    </location>
</feature>
<keyword evidence="9 13" id="KW-0472">Membrane</keyword>
<dbReference type="PANTHER" id="PTHR14207">
    <property type="entry name" value="STEROL ISOMERASE"/>
    <property type="match status" value="1"/>
</dbReference>
<feature type="transmembrane region" description="Helical" evidence="14">
    <location>
        <begin position="125"/>
        <end position="143"/>
    </location>
</feature>
<dbReference type="GO" id="GO:0000247">
    <property type="term" value="F:C-8 sterol isomerase activity"/>
    <property type="evidence" value="ECO:0007669"/>
    <property type="project" value="TreeGrafter"/>
</dbReference>
<dbReference type="STRING" id="106549.A0A540KV96"/>
<evidence type="ECO:0000256" key="5">
    <source>
        <dbReference type="ARBA" id="ARBA00022955"/>
    </source>
</evidence>
<dbReference type="Proteomes" id="UP000315295">
    <property type="component" value="Unassembled WGS sequence"/>
</dbReference>
<gene>
    <name evidence="16" type="ORF">C1H46_036280</name>
</gene>
<protein>
    <recommendedName>
        <fullName evidence="15">EXPERA domain-containing protein</fullName>
    </recommendedName>
</protein>
<keyword evidence="17" id="KW-1185">Reference proteome</keyword>
<evidence type="ECO:0000256" key="6">
    <source>
        <dbReference type="ARBA" id="ARBA00022989"/>
    </source>
</evidence>
<keyword evidence="3" id="KW-0444">Lipid biosynthesis</keyword>
<comment type="similarity">
    <text evidence="2">Belongs to the EBP family.</text>
</comment>
<evidence type="ECO:0000256" key="12">
    <source>
        <dbReference type="ARBA" id="ARBA00023235"/>
    </source>
</evidence>
<dbReference type="PANTHER" id="PTHR14207:SF0">
    <property type="entry name" value="3-BETA-HYDROXYSTEROID-DELTA(8),DELTA(7)-ISOMERASE"/>
    <property type="match status" value="1"/>
</dbReference>
<dbReference type="GO" id="GO:0005783">
    <property type="term" value="C:endoplasmic reticulum"/>
    <property type="evidence" value="ECO:0007669"/>
    <property type="project" value="TreeGrafter"/>
</dbReference>
<keyword evidence="5" id="KW-0752">Steroid biosynthesis</keyword>
<evidence type="ECO:0000256" key="11">
    <source>
        <dbReference type="ARBA" id="ARBA00023221"/>
    </source>
</evidence>
<dbReference type="PROSITE" id="PS51751">
    <property type="entry name" value="EXPERA"/>
    <property type="match status" value="1"/>
</dbReference>
<dbReference type="InterPro" id="IPR007905">
    <property type="entry name" value="EBP"/>
</dbReference>
<evidence type="ECO:0000256" key="4">
    <source>
        <dbReference type="ARBA" id="ARBA00022692"/>
    </source>
</evidence>
<feature type="domain" description="EXPERA" evidence="15">
    <location>
        <begin position="62"/>
        <end position="204"/>
    </location>
</feature>
<keyword evidence="8" id="KW-0443">Lipid metabolism</keyword>
<dbReference type="Pfam" id="PF05241">
    <property type="entry name" value="EBP"/>
    <property type="match status" value="1"/>
</dbReference>